<evidence type="ECO:0000313" key="1">
    <source>
        <dbReference type="EMBL" id="NEC89319.1"/>
    </source>
</evidence>
<name>A0A6B3BY53_9ACTN</name>
<accession>A0A6B3BY53</accession>
<dbReference type="Pfam" id="PF19671">
    <property type="entry name" value="DUF6174"/>
    <property type="match status" value="1"/>
</dbReference>
<gene>
    <name evidence="1" type="ORF">G3I71_26695</name>
</gene>
<organism evidence="1">
    <name type="scientific">Streptomyces sp. SID12501</name>
    <dbReference type="NCBI Taxonomy" id="2706042"/>
    <lineage>
        <taxon>Bacteria</taxon>
        <taxon>Bacillati</taxon>
        <taxon>Actinomycetota</taxon>
        <taxon>Actinomycetes</taxon>
        <taxon>Kitasatosporales</taxon>
        <taxon>Streptomycetaceae</taxon>
        <taxon>Streptomyces</taxon>
    </lineage>
</organism>
<dbReference type="AlphaFoldDB" id="A0A6B3BY53"/>
<dbReference type="PROSITE" id="PS51257">
    <property type="entry name" value="PROKAR_LIPOPROTEIN"/>
    <property type="match status" value="1"/>
</dbReference>
<reference evidence="1" key="1">
    <citation type="submission" date="2020-01" db="EMBL/GenBank/DDBJ databases">
        <title>Insect and environment-associated Actinomycetes.</title>
        <authorList>
            <person name="Currrie C."/>
            <person name="Chevrette M."/>
            <person name="Carlson C."/>
            <person name="Stubbendieck R."/>
            <person name="Wendt-Pienkowski E."/>
        </authorList>
    </citation>
    <scope>NUCLEOTIDE SEQUENCE</scope>
    <source>
        <strain evidence="1">SID12501</strain>
    </source>
</reference>
<proteinExistence type="predicted"/>
<protein>
    <recommendedName>
        <fullName evidence="2">Lipoprotein</fullName>
    </recommendedName>
</protein>
<sequence>MFRGITMASVRLLSSVVLVAGLVCTVVGCDGDSGASVSGEGASVSSPTPTSSFSSFAESWQEPASYVYTLTSSEGERSLIGTFRVTVRDGRVAKVVGLDESGRGAVERAPEEVPTIGGLLDQLARAHDEGAYTAEAEYAPDGHPVRITLDPEENTIDDEQAYVISGYEPDPAPAGEQS</sequence>
<comment type="caution">
    <text evidence="1">The sequence shown here is derived from an EMBL/GenBank/DDBJ whole genome shotgun (WGS) entry which is preliminary data.</text>
</comment>
<dbReference type="InterPro" id="IPR046172">
    <property type="entry name" value="DUF6174"/>
</dbReference>
<dbReference type="EMBL" id="JAAGLU010000023">
    <property type="protein sequence ID" value="NEC89319.1"/>
    <property type="molecule type" value="Genomic_DNA"/>
</dbReference>
<evidence type="ECO:0008006" key="2">
    <source>
        <dbReference type="Google" id="ProtNLM"/>
    </source>
</evidence>